<sequence>MHAGIRNNVSFLSVLVKIPFKLNNLQCLVKFQIYINFRTIITLSHENKFEK</sequence>
<evidence type="ECO:0000313" key="1">
    <source>
        <dbReference type="EMBL" id="MBX49120.1"/>
    </source>
</evidence>
<name>A0A2P2P322_RHIMU</name>
<dbReference type="EMBL" id="GGEC01068636">
    <property type="protein sequence ID" value="MBX49120.1"/>
    <property type="molecule type" value="Transcribed_RNA"/>
</dbReference>
<organism evidence="1">
    <name type="scientific">Rhizophora mucronata</name>
    <name type="common">Asiatic mangrove</name>
    <dbReference type="NCBI Taxonomy" id="61149"/>
    <lineage>
        <taxon>Eukaryota</taxon>
        <taxon>Viridiplantae</taxon>
        <taxon>Streptophyta</taxon>
        <taxon>Embryophyta</taxon>
        <taxon>Tracheophyta</taxon>
        <taxon>Spermatophyta</taxon>
        <taxon>Magnoliopsida</taxon>
        <taxon>eudicotyledons</taxon>
        <taxon>Gunneridae</taxon>
        <taxon>Pentapetalae</taxon>
        <taxon>rosids</taxon>
        <taxon>fabids</taxon>
        <taxon>Malpighiales</taxon>
        <taxon>Rhizophoraceae</taxon>
        <taxon>Rhizophora</taxon>
    </lineage>
</organism>
<dbReference type="AlphaFoldDB" id="A0A2P2P322"/>
<reference evidence="1" key="1">
    <citation type="submission" date="2018-02" db="EMBL/GenBank/DDBJ databases">
        <title>Rhizophora mucronata_Transcriptome.</title>
        <authorList>
            <person name="Meera S.P."/>
            <person name="Sreeshan A."/>
            <person name="Augustine A."/>
        </authorList>
    </citation>
    <scope>NUCLEOTIDE SEQUENCE</scope>
    <source>
        <tissue evidence="1">Leaf</tissue>
    </source>
</reference>
<proteinExistence type="predicted"/>
<accession>A0A2P2P322</accession>
<protein>
    <submittedName>
        <fullName evidence="1">Uncharacterized protein</fullName>
    </submittedName>
</protein>